<dbReference type="Proteomes" id="UP000314294">
    <property type="component" value="Unassembled WGS sequence"/>
</dbReference>
<sequence>MHKACSAGRDVTSRERPGGRGEGGDEKRGKEKCVVPIIAVPSPLSADDCGVTIHHIAIRSIKLLT</sequence>
<evidence type="ECO:0000256" key="1">
    <source>
        <dbReference type="SAM" id="MobiDB-lite"/>
    </source>
</evidence>
<organism evidence="2 3">
    <name type="scientific">Liparis tanakae</name>
    <name type="common">Tanaka's snailfish</name>
    <dbReference type="NCBI Taxonomy" id="230148"/>
    <lineage>
        <taxon>Eukaryota</taxon>
        <taxon>Metazoa</taxon>
        <taxon>Chordata</taxon>
        <taxon>Craniata</taxon>
        <taxon>Vertebrata</taxon>
        <taxon>Euteleostomi</taxon>
        <taxon>Actinopterygii</taxon>
        <taxon>Neopterygii</taxon>
        <taxon>Teleostei</taxon>
        <taxon>Neoteleostei</taxon>
        <taxon>Acanthomorphata</taxon>
        <taxon>Eupercaria</taxon>
        <taxon>Perciformes</taxon>
        <taxon>Cottioidei</taxon>
        <taxon>Cottales</taxon>
        <taxon>Liparidae</taxon>
        <taxon>Liparis</taxon>
    </lineage>
</organism>
<feature type="region of interest" description="Disordered" evidence="1">
    <location>
        <begin position="1"/>
        <end position="30"/>
    </location>
</feature>
<comment type="caution">
    <text evidence="2">The sequence shown here is derived from an EMBL/GenBank/DDBJ whole genome shotgun (WGS) entry which is preliminary data.</text>
</comment>
<dbReference type="AlphaFoldDB" id="A0A4Z2HKZ6"/>
<name>A0A4Z2HKZ6_9TELE</name>
<feature type="compositionally biased region" description="Basic and acidic residues" evidence="1">
    <location>
        <begin position="11"/>
        <end position="30"/>
    </location>
</feature>
<proteinExistence type="predicted"/>
<evidence type="ECO:0000313" key="2">
    <source>
        <dbReference type="EMBL" id="TNN66220.1"/>
    </source>
</evidence>
<keyword evidence="3" id="KW-1185">Reference proteome</keyword>
<reference evidence="2 3" key="1">
    <citation type="submission" date="2019-03" db="EMBL/GenBank/DDBJ databases">
        <title>First draft genome of Liparis tanakae, snailfish: a comprehensive survey of snailfish specific genes.</title>
        <authorList>
            <person name="Kim W."/>
            <person name="Song I."/>
            <person name="Jeong J.-H."/>
            <person name="Kim D."/>
            <person name="Kim S."/>
            <person name="Ryu S."/>
            <person name="Song J.Y."/>
            <person name="Lee S.K."/>
        </authorList>
    </citation>
    <scope>NUCLEOTIDE SEQUENCE [LARGE SCALE GENOMIC DNA]</scope>
    <source>
        <tissue evidence="2">Muscle</tissue>
    </source>
</reference>
<gene>
    <name evidence="2" type="ORF">EYF80_023559</name>
</gene>
<protein>
    <submittedName>
        <fullName evidence="2">Uncharacterized protein</fullName>
    </submittedName>
</protein>
<evidence type="ECO:0000313" key="3">
    <source>
        <dbReference type="Proteomes" id="UP000314294"/>
    </source>
</evidence>
<accession>A0A4Z2HKZ6</accession>
<dbReference type="EMBL" id="SRLO01000223">
    <property type="protein sequence ID" value="TNN66220.1"/>
    <property type="molecule type" value="Genomic_DNA"/>
</dbReference>